<name>A0A0G0HGK0_9BACT</name>
<reference evidence="1 2" key="1">
    <citation type="journal article" date="2015" name="Nature">
        <title>rRNA introns, odd ribosomes, and small enigmatic genomes across a large radiation of phyla.</title>
        <authorList>
            <person name="Brown C.T."/>
            <person name="Hug L.A."/>
            <person name="Thomas B.C."/>
            <person name="Sharon I."/>
            <person name="Castelle C.J."/>
            <person name="Singh A."/>
            <person name="Wilkins M.J."/>
            <person name="Williams K.H."/>
            <person name="Banfield J.F."/>
        </authorList>
    </citation>
    <scope>NUCLEOTIDE SEQUENCE [LARGE SCALE GENOMIC DNA]</scope>
</reference>
<dbReference type="EMBL" id="LBTJ01000029">
    <property type="protein sequence ID" value="KKQ37640.1"/>
    <property type="molecule type" value="Genomic_DNA"/>
</dbReference>
<dbReference type="AlphaFoldDB" id="A0A0G0HGK0"/>
<accession>A0A0G0HGK0</accession>
<dbReference type="Pfam" id="PF13814">
    <property type="entry name" value="Replic_Relax"/>
    <property type="match status" value="1"/>
</dbReference>
<gene>
    <name evidence="1" type="ORF">US54_C0029G0007</name>
</gene>
<evidence type="ECO:0008006" key="3">
    <source>
        <dbReference type="Google" id="ProtNLM"/>
    </source>
</evidence>
<evidence type="ECO:0000313" key="1">
    <source>
        <dbReference type="EMBL" id="KKQ37640.1"/>
    </source>
</evidence>
<dbReference type="InterPro" id="IPR025855">
    <property type="entry name" value="Replic_Relax"/>
</dbReference>
<organism evidence="1 2">
    <name type="scientific">Candidatus Roizmanbacteria bacterium GW2011_GWA2_37_7</name>
    <dbReference type="NCBI Taxonomy" id="1618481"/>
    <lineage>
        <taxon>Bacteria</taxon>
        <taxon>Candidatus Roizmaniibacteriota</taxon>
    </lineage>
</organism>
<proteinExistence type="predicted"/>
<comment type="caution">
    <text evidence="1">The sequence shown here is derived from an EMBL/GenBank/DDBJ whole genome shotgun (WGS) entry which is preliminary data.</text>
</comment>
<evidence type="ECO:0000313" key="2">
    <source>
        <dbReference type="Proteomes" id="UP000034471"/>
    </source>
</evidence>
<sequence length="256" mass="30231">MNIPSITKKQKLILYLLYKFRFLNRVQIQTLLHHKTYNRINAWLKDLTEKNYVGRKLETESEINAVPAVYYLKNNGMQFVKTQPYCEKAYIAKLYQEDTRSKKFIANCLLIADIYLDLLKKCGKKSGFAFCTRSDYTLDGIIKEIFPHFVFQKGKTEPYFTAEIFPEKPRFFILNRIKKYTTFFTAGDWIKQEKLPTILFICPNDEIEEYVVKKVKVVCRDENITGLIFQTTTQEQIKKLGITGDVWSEVDKTYEK</sequence>
<dbReference type="Proteomes" id="UP000034471">
    <property type="component" value="Unassembled WGS sequence"/>
</dbReference>
<protein>
    <recommendedName>
        <fullName evidence="3">Replication-relaxation</fullName>
    </recommendedName>
</protein>
<dbReference type="STRING" id="1618481.US54_C0029G0007"/>